<gene>
    <name evidence="1" type="ORF">N7449_000657</name>
</gene>
<evidence type="ECO:0000313" key="1">
    <source>
        <dbReference type="EMBL" id="KAJ5213488.1"/>
    </source>
</evidence>
<dbReference type="AlphaFoldDB" id="A0A9W9N6M0"/>
<reference evidence="1" key="2">
    <citation type="journal article" date="2023" name="IMA Fungus">
        <title>Comparative genomic study of the Penicillium genus elucidates a diverse pangenome and 15 lateral gene transfer events.</title>
        <authorList>
            <person name="Petersen C."/>
            <person name="Sorensen T."/>
            <person name="Nielsen M.R."/>
            <person name="Sondergaard T.E."/>
            <person name="Sorensen J.L."/>
            <person name="Fitzpatrick D.A."/>
            <person name="Frisvad J.C."/>
            <person name="Nielsen K.L."/>
        </authorList>
    </citation>
    <scope>NUCLEOTIDE SEQUENCE</scope>
    <source>
        <strain evidence="1">IBT 20477</strain>
    </source>
</reference>
<accession>A0A9W9N6M0</accession>
<dbReference type="Proteomes" id="UP001150942">
    <property type="component" value="Unassembled WGS sequence"/>
</dbReference>
<dbReference type="EMBL" id="JAPQKQ010000001">
    <property type="protein sequence ID" value="KAJ5213488.1"/>
    <property type="molecule type" value="Genomic_DNA"/>
</dbReference>
<name>A0A9W9N6M0_9EURO</name>
<comment type="caution">
    <text evidence="1">The sequence shown here is derived from an EMBL/GenBank/DDBJ whole genome shotgun (WGS) entry which is preliminary data.</text>
</comment>
<evidence type="ECO:0000313" key="2">
    <source>
        <dbReference type="Proteomes" id="UP001150942"/>
    </source>
</evidence>
<protein>
    <submittedName>
        <fullName evidence="1">Uncharacterized protein</fullName>
    </submittedName>
</protein>
<reference evidence="1" key="1">
    <citation type="submission" date="2022-11" db="EMBL/GenBank/DDBJ databases">
        <authorList>
            <person name="Petersen C."/>
        </authorList>
    </citation>
    <scope>NUCLEOTIDE SEQUENCE</scope>
    <source>
        <strain evidence="1">IBT 20477</strain>
    </source>
</reference>
<keyword evidence="2" id="KW-1185">Reference proteome</keyword>
<organism evidence="1 2">
    <name type="scientific">Penicillium cf. viridicatum</name>
    <dbReference type="NCBI Taxonomy" id="2972119"/>
    <lineage>
        <taxon>Eukaryota</taxon>
        <taxon>Fungi</taxon>
        <taxon>Dikarya</taxon>
        <taxon>Ascomycota</taxon>
        <taxon>Pezizomycotina</taxon>
        <taxon>Eurotiomycetes</taxon>
        <taxon>Eurotiomycetidae</taxon>
        <taxon>Eurotiales</taxon>
        <taxon>Aspergillaceae</taxon>
        <taxon>Penicillium</taxon>
    </lineage>
</organism>
<proteinExistence type="predicted"/>
<sequence length="72" mass="7924">MSEPRKRISRFNNGQHKRAQQIGPCIVKMTANAKKQTPLRNPAIDVLIISARLASLATALHLLKHDNLTGVA</sequence>